<name>A0ABW7UMK8_9ACTN</name>
<evidence type="ECO:0000259" key="2">
    <source>
        <dbReference type="SMART" id="SM00862"/>
    </source>
</evidence>
<evidence type="ECO:0000313" key="4">
    <source>
        <dbReference type="Proteomes" id="UP001611548"/>
    </source>
</evidence>
<accession>A0ABW7UMK8</accession>
<dbReference type="SMART" id="SM00862">
    <property type="entry name" value="Trans_reg_C"/>
    <property type="match status" value="1"/>
</dbReference>
<dbReference type="Pfam" id="PF01590">
    <property type="entry name" value="GAF"/>
    <property type="match status" value="1"/>
</dbReference>
<dbReference type="Proteomes" id="UP001611548">
    <property type="component" value="Unassembled WGS sequence"/>
</dbReference>
<proteinExistence type="predicted"/>
<keyword evidence="4" id="KW-1185">Reference proteome</keyword>
<dbReference type="InterPro" id="IPR003018">
    <property type="entry name" value="GAF"/>
</dbReference>
<dbReference type="Gene3D" id="3.30.450.40">
    <property type="match status" value="1"/>
</dbReference>
<dbReference type="InterPro" id="IPR029016">
    <property type="entry name" value="GAF-like_dom_sf"/>
</dbReference>
<sequence>MTDEPLDLARLSAMEPGRATRLLSGVRAAAFAGRQPRLAPRKVIHDSWQRVRLHGLDPEQGAHAGLLGLDEVEHRRRSSPLGTVLPTLREGLMAAAEEAWHMMVVTDAEGRVLWREGNQSVLRKADQLGFGVGASWAEETAGTNAVGTSLVVRGPVQVHSAEHFVRAYHPLSCCAAPVLDPRDGRLIGIANLTGPAPAITPATLALVTAVAKLAEGELRERHRESVDRLRSVAAPVLARVGGRALAVDRNGWTAAVTGMLPPDRVPLPKSFQAGRCWLPPLGVCTVEPLPEGWLLRLDDEGPDGAEQRAEPSRVVLDLRRPRQPGLSVAGAAGRWAQELTPRHAELLYVLARHPEGRTAAQLAEDLFGDPARTVTVRAELSRIRRTLGGVLDHRPYRFADRVRVELLTPPDAAQLLPHSTAPALLAARATPSPRPTKPVTGQPN</sequence>
<gene>
    <name evidence="3" type="ORF">ACH429_01550</name>
</gene>
<protein>
    <submittedName>
        <fullName evidence="3">GAF domain-containing protein</fullName>
    </submittedName>
</protein>
<feature type="domain" description="OmpR/PhoB-type" evidence="2">
    <location>
        <begin position="333"/>
        <end position="398"/>
    </location>
</feature>
<evidence type="ECO:0000313" key="3">
    <source>
        <dbReference type="EMBL" id="MFI1962826.1"/>
    </source>
</evidence>
<dbReference type="RefSeq" id="WP_055472168.1">
    <property type="nucleotide sequence ID" value="NZ_JBIRWE010000001.1"/>
</dbReference>
<comment type="caution">
    <text evidence="3">The sequence shown here is derived from an EMBL/GenBank/DDBJ whole genome shotgun (WGS) entry which is preliminary data.</text>
</comment>
<dbReference type="EMBL" id="JBIRWE010000001">
    <property type="protein sequence ID" value="MFI1962826.1"/>
    <property type="molecule type" value="Genomic_DNA"/>
</dbReference>
<evidence type="ECO:0000256" key="1">
    <source>
        <dbReference type="ARBA" id="ARBA00023125"/>
    </source>
</evidence>
<reference evidence="3 4" key="1">
    <citation type="submission" date="2024-10" db="EMBL/GenBank/DDBJ databases">
        <title>The Natural Products Discovery Center: Release of the First 8490 Sequenced Strains for Exploring Actinobacteria Biosynthetic Diversity.</title>
        <authorList>
            <person name="Kalkreuter E."/>
            <person name="Kautsar S.A."/>
            <person name="Yang D."/>
            <person name="Bader C.D."/>
            <person name="Teijaro C.N."/>
            <person name="Fluegel L."/>
            <person name="Davis C.M."/>
            <person name="Simpson J.R."/>
            <person name="Lauterbach L."/>
            <person name="Steele A.D."/>
            <person name="Gui C."/>
            <person name="Meng S."/>
            <person name="Li G."/>
            <person name="Viehrig K."/>
            <person name="Ye F."/>
            <person name="Su P."/>
            <person name="Kiefer A.F."/>
            <person name="Nichols A."/>
            <person name="Cepeda A.J."/>
            <person name="Yan W."/>
            <person name="Fan B."/>
            <person name="Jiang Y."/>
            <person name="Adhikari A."/>
            <person name="Zheng C.-J."/>
            <person name="Schuster L."/>
            <person name="Cowan T.M."/>
            <person name="Smanski M.J."/>
            <person name="Chevrette M.G."/>
            <person name="De Carvalho L.P.S."/>
            <person name="Shen B."/>
        </authorList>
    </citation>
    <scope>NUCLEOTIDE SEQUENCE [LARGE SCALE GENOMIC DNA]</scope>
    <source>
        <strain evidence="3 4">NPDC020327</strain>
    </source>
</reference>
<organism evidence="3 4">
    <name type="scientific">Streptomyces pathocidini</name>
    <dbReference type="NCBI Taxonomy" id="1650571"/>
    <lineage>
        <taxon>Bacteria</taxon>
        <taxon>Bacillati</taxon>
        <taxon>Actinomycetota</taxon>
        <taxon>Actinomycetes</taxon>
        <taxon>Kitasatosporales</taxon>
        <taxon>Streptomycetaceae</taxon>
        <taxon>Streptomyces</taxon>
    </lineage>
</organism>
<dbReference type="InterPro" id="IPR001867">
    <property type="entry name" value="OmpR/PhoB-type_DNA-bd"/>
</dbReference>
<keyword evidence="1" id="KW-0238">DNA-binding</keyword>